<accession>A0A6L3Y960</accession>
<dbReference type="RefSeq" id="WP_151653077.1">
    <property type="nucleotide sequence ID" value="NZ_WBVX01000030.1"/>
</dbReference>
<evidence type="ECO:0000313" key="4">
    <source>
        <dbReference type="Proteomes" id="UP000481643"/>
    </source>
</evidence>
<keyword evidence="2" id="KW-0732">Signal</keyword>
<feature type="signal peptide" evidence="2">
    <location>
        <begin position="1"/>
        <end position="21"/>
    </location>
</feature>
<name>A0A6L3Y960_9HYPH</name>
<sequence>MKFLRFCCAGAAILCTTSALAEERFTCADYMRDTESAYLHGGELMSATNHGVNQVTMLAMGAFLANKGMRFSRATSADQTTAFVSMYRFCQRNPNELAVDAAIMAATPVTDNSQVTQEEPKRETKPEPQSNSITAAEILSGINGNKTELEQQAWWDKNMSGQIYELTGAVTEVEEGMLSGYWVDLDLGRNVLVRCGMSRQWSNIVTKLHKGDKFTCKGKVDRSWTSFYKTMFQVDAG</sequence>
<dbReference type="AlphaFoldDB" id="A0A6L3Y960"/>
<feature type="region of interest" description="Disordered" evidence="1">
    <location>
        <begin position="109"/>
        <end position="133"/>
    </location>
</feature>
<comment type="caution">
    <text evidence="3">The sequence shown here is derived from an EMBL/GenBank/DDBJ whole genome shotgun (WGS) entry which is preliminary data.</text>
</comment>
<feature type="chain" id="PRO_5026842057" evidence="2">
    <location>
        <begin position="22"/>
        <end position="237"/>
    </location>
</feature>
<proteinExistence type="predicted"/>
<gene>
    <name evidence="3" type="ORF">F9L08_22210</name>
</gene>
<evidence type="ECO:0000256" key="2">
    <source>
        <dbReference type="SAM" id="SignalP"/>
    </source>
</evidence>
<organism evidence="3 4">
    <name type="scientific">Brucella tritici</name>
    <dbReference type="NCBI Taxonomy" id="94626"/>
    <lineage>
        <taxon>Bacteria</taxon>
        <taxon>Pseudomonadati</taxon>
        <taxon>Pseudomonadota</taxon>
        <taxon>Alphaproteobacteria</taxon>
        <taxon>Hyphomicrobiales</taxon>
        <taxon>Brucellaceae</taxon>
        <taxon>Brucella/Ochrobactrum group</taxon>
        <taxon>Brucella</taxon>
    </lineage>
</organism>
<evidence type="ECO:0000256" key="1">
    <source>
        <dbReference type="SAM" id="MobiDB-lite"/>
    </source>
</evidence>
<evidence type="ECO:0000313" key="3">
    <source>
        <dbReference type="EMBL" id="KAB2679847.1"/>
    </source>
</evidence>
<protein>
    <submittedName>
        <fullName evidence="3">Uncharacterized protein</fullName>
    </submittedName>
</protein>
<dbReference type="EMBL" id="WBVX01000030">
    <property type="protein sequence ID" value="KAB2679847.1"/>
    <property type="molecule type" value="Genomic_DNA"/>
</dbReference>
<dbReference type="Proteomes" id="UP000481643">
    <property type="component" value="Unassembled WGS sequence"/>
</dbReference>
<reference evidence="3 4" key="1">
    <citation type="submission" date="2019-09" db="EMBL/GenBank/DDBJ databases">
        <title>Taxonomic organization of the family Brucellaceae based on a phylogenomic approach.</title>
        <authorList>
            <person name="Leclercq S."/>
            <person name="Cloeckaert A."/>
            <person name="Zygmunt M.S."/>
        </authorList>
    </citation>
    <scope>NUCLEOTIDE SEQUENCE [LARGE SCALE GENOMIC DNA]</scope>
    <source>
        <strain evidence="3 4">WS1830</strain>
    </source>
</reference>